<keyword evidence="2 5" id="KW-0808">Transferase</keyword>
<dbReference type="EMBL" id="CAJFDI010000004">
    <property type="protein sequence ID" value="CAD5227849.1"/>
    <property type="molecule type" value="Genomic_DNA"/>
</dbReference>
<dbReference type="PANTHER" id="PTHR43464">
    <property type="entry name" value="METHYLTRANSFERASE"/>
    <property type="match status" value="1"/>
</dbReference>
<evidence type="ECO:0000313" key="10">
    <source>
        <dbReference type="WBParaSite" id="BXY_0181000.1"/>
    </source>
</evidence>
<dbReference type="InterPro" id="IPR013216">
    <property type="entry name" value="Methyltransf_11"/>
</dbReference>
<dbReference type="HAMAP" id="MF_00472">
    <property type="entry name" value="UbiG"/>
    <property type="match status" value="1"/>
</dbReference>
<feature type="binding site" evidence="5">
    <location>
        <position position="165"/>
    </location>
    <ligand>
        <name>S-adenosyl-L-methionine</name>
        <dbReference type="ChEBI" id="CHEBI:59789"/>
    </ligand>
</feature>
<dbReference type="GO" id="GO:0032259">
    <property type="term" value="P:methylation"/>
    <property type="evidence" value="ECO:0007669"/>
    <property type="project" value="UniProtKB-KW"/>
</dbReference>
<dbReference type="EC" id="2.1.1.64" evidence="5"/>
<keyword evidence="9" id="KW-1185">Reference proteome</keyword>
<comment type="catalytic activity">
    <reaction evidence="5">
        <text>a 3,4-dihydroxy-5-(all-trans-polyprenyl)benzoate + S-adenosyl-L-methionine = a 4-hydroxy-3-methoxy-5-(all-trans-polyprenyl)benzoate + S-adenosyl-L-homocysteine + H(+)</text>
        <dbReference type="Rhea" id="RHEA:44452"/>
        <dbReference type="Rhea" id="RHEA-COMP:10930"/>
        <dbReference type="Rhea" id="RHEA-COMP:10931"/>
        <dbReference type="ChEBI" id="CHEBI:15378"/>
        <dbReference type="ChEBI" id="CHEBI:57856"/>
        <dbReference type="ChEBI" id="CHEBI:59789"/>
        <dbReference type="ChEBI" id="CHEBI:64694"/>
        <dbReference type="ChEBI" id="CHEBI:84443"/>
        <dbReference type="EC" id="2.1.1.114"/>
    </reaction>
</comment>
<evidence type="ECO:0000256" key="1">
    <source>
        <dbReference type="ARBA" id="ARBA00022603"/>
    </source>
</evidence>
<proteinExistence type="inferred from homology"/>
<dbReference type="NCBIfam" id="TIGR01983">
    <property type="entry name" value="UbiG"/>
    <property type="match status" value="1"/>
</dbReference>
<dbReference type="WBParaSite" id="BXY_0181000.1">
    <property type="protein sequence ID" value="BXY_0181000.1"/>
    <property type="gene ID" value="BXY_0181000"/>
</dbReference>
<dbReference type="GO" id="GO:0010420">
    <property type="term" value="F:polyprenyldihydroxybenzoate methyltransferase activity"/>
    <property type="evidence" value="ECO:0007669"/>
    <property type="project" value="UniProtKB-UniRule"/>
</dbReference>
<evidence type="ECO:0000256" key="3">
    <source>
        <dbReference type="ARBA" id="ARBA00022688"/>
    </source>
</evidence>
<gene>
    <name evidence="7" type="ORF">BXYJ_LOCUS10155</name>
</gene>
<dbReference type="AlphaFoldDB" id="A0A1I7RM75"/>
<dbReference type="GO" id="GO:0031314">
    <property type="term" value="C:extrinsic component of mitochondrial inner membrane"/>
    <property type="evidence" value="ECO:0007669"/>
    <property type="project" value="UniProtKB-UniRule"/>
</dbReference>
<evidence type="ECO:0000313" key="9">
    <source>
        <dbReference type="Proteomes" id="UP000659654"/>
    </source>
</evidence>
<accession>A0A1I7RM75</accession>
<evidence type="ECO:0000313" key="8">
    <source>
        <dbReference type="Proteomes" id="UP000095284"/>
    </source>
</evidence>
<feature type="binding site" evidence="5">
    <location>
        <position position="63"/>
    </location>
    <ligand>
        <name>S-adenosyl-L-methionine</name>
        <dbReference type="ChEBI" id="CHEBI:59789"/>
    </ligand>
</feature>
<dbReference type="InterPro" id="IPR029063">
    <property type="entry name" value="SAM-dependent_MTases_sf"/>
</dbReference>
<keyword evidence="5" id="KW-0496">Mitochondrion</keyword>
<dbReference type="GO" id="GO:0046872">
    <property type="term" value="F:metal ion binding"/>
    <property type="evidence" value="ECO:0007669"/>
    <property type="project" value="UniProtKB-KW"/>
</dbReference>
<dbReference type="Pfam" id="PF08241">
    <property type="entry name" value="Methyltransf_11"/>
    <property type="match status" value="1"/>
</dbReference>
<keyword evidence="3 5" id="KW-0831">Ubiquinone biosynthesis</keyword>
<evidence type="ECO:0000256" key="4">
    <source>
        <dbReference type="ARBA" id="ARBA00022691"/>
    </source>
</evidence>
<evidence type="ECO:0000259" key="6">
    <source>
        <dbReference type="Pfam" id="PF08241"/>
    </source>
</evidence>
<comment type="subunit">
    <text evidence="5">Component of a multi-subunit COQ enzyme complex.</text>
</comment>
<sequence>MNRLAGLPPKRVATAVRLFSAAATSPSTSRADPDEIRRFDSLASEWMNENGPMKPLHSMNRIRVPWITNELNERIQRSGIDPTQPLKGIKVADIGSGAGILTLPLARLGATVDGIEATEECVRVADRLADNVLDAGTRKRINFVNSSVEELAETKVEAYDAVIASEILEHVADQADFVRAAVRLAKPGAPLFFTTLNRTALSRVVGIWLAEGLGFLPSGLHQWDKFVTPDELRSHLLLNDCQVIYKRGLIYDPLLNEWDWFFGEQINYALLAKKL</sequence>
<protein>
    <recommendedName>
        <fullName evidence="5">Ubiquinone biosynthesis O-methyltransferase, mitochondrial</fullName>
    </recommendedName>
    <alternativeName>
        <fullName evidence="5">3-demethylubiquinol 3-O-methyltransferase</fullName>
        <ecNumber evidence="5">2.1.1.64</ecNumber>
    </alternativeName>
    <alternativeName>
        <fullName evidence="5">3-demethylubiquinone 3-O-methyltransferase</fullName>
        <ecNumber evidence="5">2.1.1.-</ecNumber>
    </alternativeName>
    <alternativeName>
        <fullName evidence="5">Polyprenyldihydroxybenzoate methyltransferase</fullName>
        <ecNumber evidence="5">2.1.1.114</ecNumber>
    </alternativeName>
</protein>
<dbReference type="SMR" id="A0A1I7RM75"/>
<dbReference type="Proteomes" id="UP000095284">
    <property type="component" value="Unplaced"/>
</dbReference>
<comment type="catalytic activity">
    <reaction evidence="5">
        <text>a 3-demethylubiquinol + S-adenosyl-L-methionine = a ubiquinol + S-adenosyl-L-homocysteine + H(+)</text>
        <dbReference type="Rhea" id="RHEA:44380"/>
        <dbReference type="Rhea" id="RHEA-COMP:9566"/>
        <dbReference type="Rhea" id="RHEA-COMP:10914"/>
        <dbReference type="ChEBI" id="CHEBI:15378"/>
        <dbReference type="ChEBI" id="CHEBI:17976"/>
        <dbReference type="ChEBI" id="CHEBI:57856"/>
        <dbReference type="ChEBI" id="CHEBI:59789"/>
        <dbReference type="ChEBI" id="CHEBI:84422"/>
        <dbReference type="EC" id="2.1.1.64"/>
    </reaction>
</comment>
<feature type="binding site" evidence="5">
    <location>
        <position position="169"/>
    </location>
    <ligand>
        <name>Mg(2+)</name>
        <dbReference type="ChEBI" id="CHEBI:18420"/>
    </ligand>
</feature>
<feature type="domain" description="Methyltransferase type 11" evidence="6">
    <location>
        <begin position="93"/>
        <end position="192"/>
    </location>
</feature>
<dbReference type="OrthoDB" id="3265906at2759"/>
<dbReference type="UniPathway" id="UPA00232"/>
<feature type="binding site" evidence="5">
    <location>
        <position position="170"/>
    </location>
    <ligand>
        <name>Mg(2+)</name>
        <dbReference type="ChEBI" id="CHEBI:18420"/>
    </ligand>
</feature>
<keyword evidence="5" id="KW-0460">Magnesium</keyword>
<reference evidence="7" key="2">
    <citation type="submission" date="2020-09" db="EMBL/GenBank/DDBJ databases">
        <authorList>
            <person name="Kikuchi T."/>
        </authorList>
    </citation>
    <scope>NUCLEOTIDE SEQUENCE</scope>
    <source>
        <strain evidence="7">Ka4C1</strain>
    </source>
</reference>
<keyword evidence="1 5" id="KW-0489">Methyltransferase</keyword>
<name>A0A1I7RM75_BURXY</name>
<dbReference type="CDD" id="cd02440">
    <property type="entry name" value="AdoMet_MTases"/>
    <property type="match status" value="1"/>
</dbReference>
<dbReference type="SUPFAM" id="SSF53335">
    <property type="entry name" value="S-adenosyl-L-methionine-dependent methyltransferases"/>
    <property type="match status" value="1"/>
</dbReference>
<evidence type="ECO:0000256" key="2">
    <source>
        <dbReference type="ARBA" id="ARBA00022679"/>
    </source>
</evidence>
<dbReference type="Gene3D" id="3.40.50.150">
    <property type="entry name" value="Vaccinia Virus protein VP39"/>
    <property type="match status" value="1"/>
</dbReference>
<comment type="caution">
    <text evidence="5">Lacks conserved residue(s) required for the propagation of feature annotation.</text>
</comment>
<dbReference type="InterPro" id="IPR010233">
    <property type="entry name" value="UbiG_MeTrfase"/>
</dbReference>
<keyword evidence="4 5" id="KW-0949">S-adenosyl-L-methionine</keyword>
<comment type="subcellular location">
    <subcellularLocation>
        <location evidence="5">Mitochondrion inner membrane</location>
        <topology evidence="5">Peripheral membrane protein</topology>
        <orientation evidence="5">Matrix side</orientation>
    </subcellularLocation>
</comment>
<feature type="binding site" evidence="5">
    <location>
        <position position="95"/>
    </location>
    <ligand>
        <name>S-adenosyl-L-methionine</name>
        <dbReference type="ChEBI" id="CHEBI:59789"/>
    </ligand>
</feature>
<dbReference type="Proteomes" id="UP000659654">
    <property type="component" value="Unassembled WGS sequence"/>
</dbReference>
<dbReference type="EC" id="2.1.1.114" evidence="5"/>
<dbReference type="EMBL" id="CAJFCV020000004">
    <property type="protein sequence ID" value="CAG9118269.1"/>
    <property type="molecule type" value="Genomic_DNA"/>
</dbReference>
<organism evidence="8 10">
    <name type="scientific">Bursaphelenchus xylophilus</name>
    <name type="common">Pinewood nematode worm</name>
    <name type="synonym">Aphelenchoides xylophilus</name>
    <dbReference type="NCBI Taxonomy" id="6326"/>
    <lineage>
        <taxon>Eukaryota</taxon>
        <taxon>Metazoa</taxon>
        <taxon>Ecdysozoa</taxon>
        <taxon>Nematoda</taxon>
        <taxon>Chromadorea</taxon>
        <taxon>Rhabditida</taxon>
        <taxon>Tylenchina</taxon>
        <taxon>Tylenchomorpha</taxon>
        <taxon>Aphelenchoidea</taxon>
        <taxon>Aphelenchoididae</taxon>
        <taxon>Bursaphelenchus</taxon>
    </lineage>
</organism>
<keyword evidence="5" id="KW-0999">Mitochondrion inner membrane</keyword>
<comment type="catalytic activity">
    <reaction evidence="5">
        <text>a 3-demethylubiquinone + S-adenosyl-L-methionine = a ubiquinone + S-adenosyl-L-homocysteine</text>
        <dbReference type="Rhea" id="RHEA:81215"/>
        <dbReference type="Rhea" id="RHEA-COMP:9565"/>
        <dbReference type="Rhea" id="RHEA-COMP:19654"/>
        <dbReference type="ChEBI" id="CHEBI:16389"/>
        <dbReference type="ChEBI" id="CHEBI:57856"/>
        <dbReference type="ChEBI" id="CHEBI:59789"/>
        <dbReference type="ChEBI" id="CHEBI:231825"/>
    </reaction>
</comment>
<keyword evidence="5" id="KW-0472">Membrane</keyword>
<dbReference type="eggNOG" id="KOG1270">
    <property type="taxonomic scope" value="Eukaryota"/>
</dbReference>
<comment type="function">
    <text evidence="5">O-methyltransferase required for two non-consecutive steps during ubiquinone biosynthesis. Catalyzes the 2 O-methylation of 3,4-dihydroxy-5-(all-trans-polyprenyl)benzoic acid into 4-hydroxy-3-methoxy-5-(all-trans-polyprenyl)benzoic acid. Also catalyzes the last step of ubiquinone biosynthesis by mediating methylation of 3-demethylubiquinone into ubiquinone. Also able to mediate the methylation of 3-demethylubiquinol into ubiquinol.</text>
</comment>
<comment type="cofactor">
    <cofactor evidence="5">
        <name>Mg(2+)</name>
        <dbReference type="ChEBI" id="CHEBI:18420"/>
    </cofactor>
</comment>
<dbReference type="PANTHER" id="PTHR43464:SF19">
    <property type="entry name" value="UBIQUINONE BIOSYNTHESIS O-METHYLTRANSFERASE, MITOCHONDRIAL"/>
    <property type="match status" value="1"/>
</dbReference>
<dbReference type="GO" id="GO:0061542">
    <property type="term" value="F:3-demethylubiquinol 3-O-methyltransferase activity"/>
    <property type="evidence" value="ECO:0007669"/>
    <property type="project" value="UniProtKB-UniRule"/>
</dbReference>
<dbReference type="Proteomes" id="UP000582659">
    <property type="component" value="Unassembled WGS sequence"/>
</dbReference>
<evidence type="ECO:0000313" key="7">
    <source>
        <dbReference type="EMBL" id="CAD5227849.1"/>
    </source>
</evidence>
<dbReference type="EC" id="2.1.1.-" evidence="5"/>
<feature type="binding site" evidence="5">
    <location>
        <position position="166"/>
    </location>
    <ligand>
        <name>Mg(2+)</name>
        <dbReference type="ChEBI" id="CHEBI:18420"/>
    </ligand>
</feature>
<reference evidence="10" key="1">
    <citation type="submission" date="2016-11" db="UniProtKB">
        <authorList>
            <consortium name="WormBaseParasite"/>
        </authorList>
    </citation>
    <scope>IDENTIFICATION</scope>
</reference>
<keyword evidence="5" id="KW-0479">Metal-binding</keyword>
<comment type="pathway">
    <text evidence="5">Cofactor biosynthesis; ubiquinone biosynthesis.</text>
</comment>
<evidence type="ECO:0000256" key="5">
    <source>
        <dbReference type="HAMAP-Rule" id="MF_03190"/>
    </source>
</evidence>
<comment type="similarity">
    <text evidence="5">Belongs to the class I-like SAM-binding methyltransferase superfamily. UbiG/COQ3 family.</text>
</comment>